<name>A0A392TZR0_9FABA</name>
<protein>
    <submittedName>
        <fullName evidence="1">Uncharacterized protein</fullName>
    </submittedName>
</protein>
<dbReference type="AlphaFoldDB" id="A0A392TZR0"/>
<organism evidence="1 2">
    <name type="scientific">Trifolium medium</name>
    <dbReference type="NCBI Taxonomy" id="97028"/>
    <lineage>
        <taxon>Eukaryota</taxon>
        <taxon>Viridiplantae</taxon>
        <taxon>Streptophyta</taxon>
        <taxon>Embryophyta</taxon>
        <taxon>Tracheophyta</taxon>
        <taxon>Spermatophyta</taxon>
        <taxon>Magnoliopsida</taxon>
        <taxon>eudicotyledons</taxon>
        <taxon>Gunneridae</taxon>
        <taxon>Pentapetalae</taxon>
        <taxon>rosids</taxon>
        <taxon>fabids</taxon>
        <taxon>Fabales</taxon>
        <taxon>Fabaceae</taxon>
        <taxon>Papilionoideae</taxon>
        <taxon>50 kb inversion clade</taxon>
        <taxon>NPAAA clade</taxon>
        <taxon>Hologalegina</taxon>
        <taxon>IRL clade</taxon>
        <taxon>Trifolieae</taxon>
        <taxon>Trifolium</taxon>
    </lineage>
</organism>
<sequence length="32" mass="3350">MLGKSADGIVPKKKSAGGMSVVVQFAKAKIFR</sequence>
<dbReference type="Proteomes" id="UP000265520">
    <property type="component" value="Unassembled WGS sequence"/>
</dbReference>
<keyword evidence="2" id="KW-1185">Reference proteome</keyword>
<reference evidence="1 2" key="1">
    <citation type="journal article" date="2018" name="Front. Plant Sci.">
        <title>Red Clover (Trifolium pratense) and Zigzag Clover (T. medium) - A Picture of Genomic Similarities and Differences.</title>
        <authorList>
            <person name="Dluhosova J."/>
            <person name="Istvanek J."/>
            <person name="Nedelnik J."/>
            <person name="Repkova J."/>
        </authorList>
    </citation>
    <scope>NUCLEOTIDE SEQUENCE [LARGE SCALE GENOMIC DNA]</scope>
    <source>
        <strain evidence="2">cv. 10/8</strain>
        <tissue evidence="1">Leaf</tissue>
    </source>
</reference>
<dbReference type="EMBL" id="LXQA010687298">
    <property type="protein sequence ID" value="MCI66037.1"/>
    <property type="molecule type" value="Genomic_DNA"/>
</dbReference>
<comment type="caution">
    <text evidence="1">The sequence shown here is derived from an EMBL/GenBank/DDBJ whole genome shotgun (WGS) entry which is preliminary data.</text>
</comment>
<feature type="non-terminal residue" evidence="1">
    <location>
        <position position="32"/>
    </location>
</feature>
<evidence type="ECO:0000313" key="2">
    <source>
        <dbReference type="Proteomes" id="UP000265520"/>
    </source>
</evidence>
<evidence type="ECO:0000313" key="1">
    <source>
        <dbReference type="EMBL" id="MCI66037.1"/>
    </source>
</evidence>
<accession>A0A392TZR0</accession>
<proteinExistence type="predicted"/>